<dbReference type="PIRSF" id="PIRSF007747">
    <property type="entry name" value="Ribosyl_Ptfrase"/>
    <property type="match status" value="1"/>
</dbReference>
<dbReference type="PANTHER" id="PTHR31811">
    <property type="entry name" value="TRNA A64-2'-O-RIBOSYLPHOSPHATE TRANSFERASE"/>
    <property type="match status" value="1"/>
</dbReference>
<name>W3X3L0_PESFW</name>
<dbReference type="HOGENOM" id="CLU_027654_1_1_1"/>
<reference evidence="4" key="1">
    <citation type="journal article" date="2015" name="BMC Genomics">
        <title>Genomic and transcriptomic analysis of the endophytic fungus Pestalotiopsis fici reveals its lifestyle and high potential for synthesis of natural products.</title>
        <authorList>
            <person name="Wang X."/>
            <person name="Zhang X."/>
            <person name="Liu L."/>
            <person name="Xiang M."/>
            <person name="Wang W."/>
            <person name="Sun X."/>
            <person name="Che Y."/>
            <person name="Guo L."/>
            <person name="Liu G."/>
            <person name="Guo L."/>
            <person name="Wang C."/>
            <person name="Yin W.B."/>
            <person name="Stadler M."/>
            <person name="Zhang X."/>
            <person name="Liu X."/>
        </authorList>
    </citation>
    <scope>NUCLEOTIDE SEQUENCE [LARGE SCALE GENOMIC DNA]</scope>
    <source>
        <strain evidence="4">W106-1 / CGMCC3.15140</strain>
    </source>
</reference>
<dbReference type="GeneID" id="19273207"/>
<keyword evidence="4" id="KW-1185">Reference proteome</keyword>
<dbReference type="Proteomes" id="UP000030651">
    <property type="component" value="Unassembled WGS sequence"/>
</dbReference>
<gene>
    <name evidence="3" type="ORF">PFICI_08194</name>
</gene>
<dbReference type="OrthoDB" id="45256at2759"/>
<dbReference type="OMA" id="PVFWANQ"/>
<dbReference type="InterPro" id="IPR007306">
    <property type="entry name" value="Rit1"/>
</dbReference>
<dbReference type="Pfam" id="PF17184">
    <property type="entry name" value="Rit1_C"/>
    <property type="match status" value="1"/>
</dbReference>
<dbReference type="GO" id="GO:0019988">
    <property type="term" value="P:charged-tRNA amino acid modification"/>
    <property type="evidence" value="ECO:0007669"/>
    <property type="project" value="InterPro"/>
</dbReference>
<feature type="domain" description="Rit1 DUSP-like" evidence="1">
    <location>
        <begin position="349"/>
        <end position="458"/>
    </location>
</feature>
<dbReference type="PANTHER" id="PTHR31811:SF0">
    <property type="entry name" value="TRNA A64-2'-O-RIBOSYLPHOSPHATE TRANSFERASE"/>
    <property type="match status" value="1"/>
</dbReference>
<dbReference type="GO" id="GO:0043399">
    <property type="term" value="F:tRNA adenosine(64)-2'-O-ribosylphosphate transferase activity"/>
    <property type="evidence" value="ECO:0007669"/>
    <property type="project" value="InterPro"/>
</dbReference>
<dbReference type="RefSeq" id="XP_007834966.1">
    <property type="nucleotide sequence ID" value="XM_007836775.1"/>
</dbReference>
<proteinExistence type="predicted"/>
<evidence type="ECO:0000313" key="3">
    <source>
        <dbReference type="EMBL" id="ETS80665.1"/>
    </source>
</evidence>
<evidence type="ECO:0000313" key="4">
    <source>
        <dbReference type="Proteomes" id="UP000030651"/>
    </source>
</evidence>
<organism evidence="3 4">
    <name type="scientific">Pestalotiopsis fici (strain W106-1 / CGMCC3.15140)</name>
    <dbReference type="NCBI Taxonomy" id="1229662"/>
    <lineage>
        <taxon>Eukaryota</taxon>
        <taxon>Fungi</taxon>
        <taxon>Dikarya</taxon>
        <taxon>Ascomycota</taxon>
        <taxon>Pezizomycotina</taxon>
        <taxon>Sordariomycetes</taxon>
        <taxon>Xylariomycetidae</taxon>
        <taxon>Amphisphaeriales</taxon>
        <taxon>Sporocadaceae</taxon>
        <taxon>Pestalotiopsis</taxon>
    </lineage>
</organism>
<dbReference type="InParanoid" id="W3X3L0"/>
<feature type="domain" description="Rit1 N-terminal" evidence="2">
    <location>
        <begin position="38"/>
        <end position="293"/>
    </location>
</feature>
<dbReference type="eggNOG" id="KOG2634">
    <property type="taxonomic scope" value="Eukaryota"/>
</dbReference>
<sequence length="461" mass="50617">MNAKNKAGPEKSLQNLTLSDLVFSSQANHNFSRILTDLKKSNLSITNRLQSVKQDATFVAHVASAYGRPLIANERCGSWYIPPSSKGGSAYFKSTDGHAGQWKFSTRRLNLHLLDTIGKRDGCIIVDSTRRGKRMPDALSKTIPIWCCVLNRVLFPKDEARHGLHTPPNAVSASEHAQMEARIPEFVESFSGLGLDITSLQQITKPLRPMWITQDTQLVETDTIFEDYHPVICCTSSRRVVGTEMSEGGYIQGAGDDTENWAHGLTAPIFWANAEQLLSAPEAELPALIESLVDAVSKESTAQKPRQVAPCLFVAPLTQVYAASEYSCVISLLPKTTDQSAWGQSPVQMKVGLGKHKVASRNLRSALPQICEFVKSALAASEKCEPKVLVLCETGKDLSIAVCLALLCQFFEHDGSFSSSEERKDVNKNVIKIKLSRIMTAFPEANPSRATLQSVNSYFMG</sequence>
<dbReference type="InterPro" id="IPR029021">
    <property type="entry name" value="Prot-tyrosine_phosphatase-like"/>
</dbReference>
<evidence type="ECO:0000259" key="2">
    <source>
        <dbReference type="Pfam" id="PF17184"/>
    </source>
</evidence>
<dbReference type="AlphaFoldDB" id="W3X3L0"/>
<dbReference type="Pfam" id="PF04179">
    <property type="entry name" value="Init_tRNA_PT"/>
    <property type="match status" value="1"/>
</dbReference>
<evidence type="ECO:0000259" key="1">
    <source>
        <dbReference type="Pfam" id="PF04179"/>
    </source>
</evidence>
<dbReference type="Gene3D" id="3.90.190.10">
    <property type="entry name" value="Protein tyrosine phosphatase superfamily"/>
    <property type="match status" value="1"/>
</dbReference>
<evidence type="ECO:0008006" key="5">
    <source>
        <dbReference type="Google" id="ProtNLM"/>
    </source>
</evidence>
<dbReference type="STRING" id="1229662.W3X3L0"/>
<dbReference type="FunCoup" id="W3X3L0">
    <property type="interactions" value="59"/>
</dbReference>
<dbReference type="KEGG" id="pfy:PFICI_08194"/>
<dbReference type="InterPro" id="IPR033421">
    <property type="entry name" value="Rit1_DUSP-like"/>
</dbReference>
<dbReference type="InterPro" id="IPR033449">
    <property type="entry name" value="Rit1_N"/>
</dbReference>
<accession>W3X3L0</accession>
<protein>
    <recommendedName>
        <fullName evidence="5">Initiator tRNA phosphoribosyl transferase</fullName>
    </recommendedName>
</protein>
<dbReference type="GO" id="GO:0005737">
    <property type="term" value="C:cytoplasm"/>
    <property type="evidence" value="ECO:0007669"/>
    <property type="project" value="TreeGrafter"/>
</dbReference>
<dbReference type="EMBL" id="KI912113">
    <property type="protein sequence ID" value="ETS80665.1"/>
    <property type="molecule type" value="Genomic_DNA"/>
</dbReference>